<dbReference type="PANTHER" id="PTHR30185:SF18">
    <property type="entry name" value="TRANSCRIPTIONAL REGULATOR MTLR"/>
    <property type="match status" value="1"/>
</dbReference>
<dbReference type="InterPro" id="IPR016152">
    <property type="entry name" value="PTrfase/Anion_transptr"/>
</dbReference>
<dbReference type="InterPro" id="IPR036634">
    <property type="entry name" value="PRD_sf"/>
</dbReference>
<dbReference type="GO" id="GO:0008982">
    <property type="term" value="F:protein-N(PI)-phosphohistidine-sugar phosphotransferase activity"/>
    <property type="evidence" value="ECO:0007669"/>
    <property type="project" value="InterPro"/>
</dbReference>
<keyword evidence="1" id="KW-0808">Transferase</keyword>
<dbReference type="InterPro" id="IPR011608">
    <property type="entry name" value="PRD"/>
</dbReference>
<dbReference type="Gene3D" id="3.40.50.2300">
    <property type="match status" value="1"/>
</dbReference>
<reference evidence="9" key="2">
    <citation type="submission" date="2020-09" db="EMBL/GenBank/DDBJ databases">
        <authorList>
            <person name="Sun Q."/>
            <person name="Zhou Y."/>
        </authorList>
    </citation>
    <scope>NUCLEOTIDE SEQUENCE</scope>
    <source>
        <strain evidence="9">CGMCC 1.12360</strain>
    </source>
</reference>
<keyword evidence="10" id="KW-1185">Reference proteome</keyword>
<keyword evidence="3" id="KW-0805">Transcription regulation</keyword>
<dbReference type="PROSITE" id="PS51000">
    <property type="entry name" value="HTH_DEOR_2"/>
    <property type="match status" value="1"/>
</dbReference>
<dbReference type="SUPFAM" id="SSF63520">
    <property type="entry name" value="PTS-regulatory domain, PRD"/>
    <property type="match status" value="2"/>
</dbReference>
<dbReference type="CDD" id="cd05568">
    <property type="entry name" value="PTS_IIB_bgl_like"/>
    <property type="match status" value="1"/>
</dbReference>
<evidence type="ECO:0000259" key="5">
    <source>
        <dbReference type="PROSITE" id="PS51000"/>
    </source>
</evidence>
<evidence type="ECO:0000256" key="4">
    <source>
        <dbReference type="ARBA" id="ARBA00023163"/>
    </source>
</evidence>
<dbReference type="Gene3D" id="1.10.1790.10">
    <property type="entry name" value="PRD domain"/>
    <property type="match status" value="2"/>
</dbReference>
<evidence type="ECO:0000259" key="8">
    <source>
        <dbReference type="PROSITE" id="PS51372"/>
    </source>
</evidence>
<dbReference type="Pfam" id="PF00359">
    <property type="entry name" value="PTS_EIIA_2"/>
    <property type="match status" value="1"/>
</dbReference>
<dbReference type="InterPro" id="IPR001034">
    <property type="entry name" value="DeoR_HTH"/>
</dbReference>
<dbReference type="Pfam" id="PF00874">
    <property type="entry name" value="PRD"/>
    <property type="match status" value="2"/>
</dbReference>
<evidence type="ECO:0000259" key="7">
    <source>
        <dbReference type="PROSITE" id="PS51099"/>
    </source>
</evidence>
<dbReference type="InterPro" id="IPR036388">
    <property type="entry name" value="WH-like_DNA-bd_sf"/>
</dbReference>
<dbReference type="SUPFAM" id="SSF46785">
    <property type="entry name" value="Winged helix' DNA-binding domain"/>
    <property type="match status" value="2"/>
</dbReference>
<evidence type="ECO:0000313" key="10">
    <source>
        <dbReference type="Proteomes" id="UP000602050"/>
    </source>
</evidence>
<dbReference type="PROSITE" id="PS51094">
    <property type="entry name" value="PTS_EIIA_TYPE_2"/>
    <property type="match status" value="1"/>
</dbReference>
<dbReference type="RefSeq" id="WP_188392885.1">
    <property type="nucleotide sequence ID" value="NZ_BMEV01000059.1"/>
</dbReference>
<dbReference type="GO" id="GO:0009401">
    <property type="term" value="P:phosphoenolpyruvate-dependent sugar phosphotransferase system"/>
    <property type="evidence" value="ECO:0007669"/>
    <property type="project" value="InterPro"/>
</dbReference>
<keyword evidence="4" id="KW-0804">Transcription</keyword>
<protein>
    <submittedName>
        <fullName evidence="9">Transcriptional regulator MtlR</fullName>
    </submittedName>
</protein>
<dbReference type="SUPFAM" id="SSF52794">
    <property type="entry name" value="PTS system IIB component-like"/>
    <property type="match status" value="1"/>
</dbReference>
<organism evidence="9 10">
    <name type="scientific">Compostibacillus humi</name>
    <dbReference type="NCBI Taxonomy" id="1245525"/>
    <lineage>
        <taxon>Bacteria</taxon>
        <taxon>Bacillati</taxon>
        <taxon>Bacillota</taxon>
        <taxon>Bacilli</taxon>
        <taxon>Bacillales</taxon>
        <taxon>Bacillaceae</taxon>
        <taxon>Compostibacillus</taxon>
    </lineage>
</organism>
<accession>A0A8J2TNI1</accession>
<feature type="domain" description="PTS EIIB type-2" evidence="7">
    <location>
        <begin position="412"/>
        <end position="502"/>
    </location>
</feature>
<dbReference type="PROSITE" id="PS51099">
    <property type="entry name" value="PTS_EIIB_TYPE_2"/>
    <property type="match status" value="1"/>
</dbReference>
<feature type="domain" description="PRD" evidence="8">
    <location>
        <begin position="307"/>
        <end position="412"/>
    </location>
</feature>
<dbReference type="AlphaFoldDB" id="A0A8J2TNI1"/>
<comment type="caution">
    <text evidence="9">The sequence shown here is derived from an EMBL/GenBank/DDBJ whole genome shotgun (WGS) entry which is preliminary data.</text>
</comment>
<dbReference type="Pfam" id="PF02302">
    <property type="entry name" value="PTS_IIB"/>
    <property type="match status" value="1"/>
</dbReference>
<dbReference type="Pfam" id="PF08279">
    <property type="entry name" value="HTH_11"/>
    <property type="match status" value="2"/>
</dbReference>
<dbReference type="InterPro" id="IPR003501">
    <property type="entry name" value="PTS_EIIB_2/3"/>
</dbReference>
<feature type="domain" description="HTH deoR-type" evidence="5">
    <location>
        <begin position="3"/>
        <end position="70"/>
    </location>
</feature>
<evidence type="ECO:0000256" key="1">
    <source>
        <dbReference type="ARBA" id="ARBA00022679"/>
    </source>
</evidence>
<proteinExistence type="predicted"/>
<evidence type="ECO:0000256" key="3">
    <source>
        <dbReference type="ARBA" id="ARBA00023015"/>
    </source>
</evidence>
<dbReference type="SUPFAM" id="SSF55804">
    <property type="entry name" value="Phoshotransferase/anion transport protein"/>
    <property type="match status" value="1"/>
</dbReference>
<dbReference type="Gene3D" id="1.10.10.10">
    <property type="entry name" value="Winged helix-like DNA-binding domain superfamily/Winged helix DNA-binding domain"/>
    <property type="match status" value="2"/>
</dbReference>
<dbReference type="InterPro" id="IPR050661">
    <property type="entry name" value="BglG_antiterminators"/>
</dbReference>
<dbReference type="InterPro" id="IPR002178">
    <property type="entry name" value="PTS_EIIA_type-2_dom"/>
</dbReference>
<gene>
    <name evidence="9" type="primary">mtlR</name>
    <name evidence="9" type="ORF">GCM10010978_26360</name>
</gene>
<reference evidence="9" key="1">
    <citation type="journal article" date="2014" name="Int. J. Syst. Evol. Microbiol.">
        <title>Complete genome sequence of Corynebacterium casei LMG S-19264T (=DSM 44701T), isolated from a smear-ripened cheese.</title>
        <authorList>
            <consortium name="US DOE Joint Genome Institute (JGI-PGF)"/>
            <person name="Walter F."/>
            <person name="Albersmeier A."/>
            <person name="Kalinowski J."/>
            <person name="Ruckert C."/>
        </authorList>
    </citation>
    <scope>NUCLEOTIDE SEQUENCE</scope>
    <source>
        <strain evidence="9">CGMCC 1.12360</strain>
    </source>
</reference>
<feature type="domain" description="PRD" evidence="8">
    <location>
        <begin position="197"/>
        <end position="302"/>
    </location>
</feature>
<dbReference type="PANTHER" id="PTHR30185">
    <property type="entry name" value="CRYPTIC BETA-GLUCOSIDE BGL OPERON ANTITERMINATOR"/>
    <property type="match status" value="1"/>
</dbReference>
<name>A0A8J2TNI1_9BACI</name>
<feature type="domain" description="PTS EIIA type-2" evidence="6">
    <location>
        <begin position="526"/>
        <end position="673"/>
    </location>
</feature>
<dbReference type="Proteomes" id="UP000602050">
    <property type="component" value="Unassembled WGS sequence"/>
</dbReference>
<evidence type="ECO:0000313" key="9">
    <source>
        <dbReference type="EMBL" id="GFZ84793.1"/>
    </source>
</evidence>
<evidence type="ECO:0000256" key="2">
    <source>
        <dbReference type="ARBA" id="ARBA00022737"/>
    </source>
</evidence>
<dbReference type="GO" id="GO:0003700">
    <property type="term" value="F:DNA-binding transcription factor activity"/>
    <property type="evidence" value="ECO:0007669"/>
    <property type="project" value="InterPro"/>
</dbReference>
<dbReference type="InterPro" id="IPR013196">
    <property type="entry name" value="HTH_11"/>
</dbReference>
<dbReference type="EMBL" id="BMEV01000059">
    <property type="protein sequence ID" value="GFZ84793.1"/>
    <property type="molecule type" value="Genomic_DNA"/>
</dbReference>
<evidence type="ECO:0000259" key="6">
    <source>
        <dbReference type="PROSITE" id="PS51094"/>
    </source>
</evidence>
<dbReference type="InterPro" id="IPR036095">
    <property type="entry name" value="PTS_EIIB-like_sf"/>
</dbReference>
<dbReference type="InterPro" id="IPR013011">
    <property type="entry name" value="PTS_EIIB_2"/>
</dbReference>
<dbReference type="Gene3D" id="3.40.930.10">
    <property type="entry name" value="Mannitol-specific EII, Chain A"/>
    <property type="match status" value="1"/>
</dbReference>
<dbReference type="PROSITE" id="PS51372">
    <property type="entry name" value="PRD_2"/>
    <property type="match status" value="2"/>
</dbReference>
<keyword evidence="2" id="KW-0677">Repeat</keyword>
<dbReference type="InterPro" id="IPR036390">
    <property type="entry name" value="WH_DNA-bd_sf"/>
</dbReference>
<sequence length="683" mass="78457">MITARERKILLFLLQTEERVTAREVAEVLGVSIRTIHRDLKGVEKILYDYHLKLEKKAGTGIRIHGEEADKKKLERLLSASAPKDYTQEERQALILTMLLEAKEPVKQIALANELDVTLATVSNDLDELEEMLSDFHLTLIRKRGYGVEIEGEEANKRSAITFLISKYMDPFSFISLLKENIQNNQVPVISNQLLGLVNPRKLQLIEEAVQSASSDLPYELADSAYVGLVVHLALAMERLQKGEAIKFEQKYLQQIQGTKEFSIAEKIIRELRASLNIDIPEDEIGYITMHLRGAKLREDKYYLLEAESPGLAYQVKQLIAYVNERVHVDISGNSQLLNDLVTHLNPAIYRMQNHMKITNPMIDQIKQDYHHLFELVAEAVEVIFHKLQFPEDEIGYLVLHFAAAILKDENLNALVICSSGIGSAKILATKLMKYVPEIKQIENKSLFEVEREDLDKYDVIISTIPLKELDKKDYIVVSPMLNQAEVHQIKKSIRKKKLNVKNKQHKKSSNDALMELETLKFYTDAILNLLHSFYVEEIRETDSVLLAICRDVEKRRRIKNMENLFRQLREREKKGGLGVPGTKLVLYHTRSEDVFSIHFSIYSLKHPLKVKGMNEDEMDVTTALLMLAPKTARQEELDILSHLSSLVIQEEKAVNLFHSGDEEAVKQYLAERFQLFLHDKKL</sequence>